<protein>
    <submittedName>
        <fullName evidence="7">Transcriptional regulator, TetR family</fullName>
    </submittedName>
</protein>
<dbReference type="GO" id="GO:0045892">
    <property type="term" value="P:negative regulation of DNA-templated transcription"/>
    <property type="evidence" value="ECO:0007669"/>
    <property type="project" value="UniProtKB-ARBA"/>
</dbReference>
<evidence type="ECO:0000313" key="7">
    <source>
        <dbReference type="EMBL" id="SBV28110.1"/>
    </source>
</evidence>
<dbReference type="PATRIC" id="fig|307121.4.peg.3714"/>
<dbReference type="InterPro" id="IPR036271">
    <property type="entry name" value="Tet_transcr_reg_TetR-rel_C_sf"/>
</dbReference>
<evidence type="ECO:0000256" key="3">
    <source>
        <dbReference type="ARBA" id="ARBA00023125"/>
    </source>
</evidence>
<evidence type="ECO:0000256" key="4">
    <source>
        <dbReference type="ARBA" id="ARBA00023163"/>
    </source>
</evidence>
<keyword evidence="8" id="KW-1185">Reference proteome</keyword>
<dbReference type="Pfam" id="PF13977">
    <property type="entry name" value="TetR_C_6"/>
    <property type="match status" value="1"/>
</dbReference>
<dbReference type="PANTHER" id="PTHR30055">
    <property type="entry name" value="HTH-TYPE TRANSCRIPTIONAL REGULATOR RUTR"/>
    <property type="match status" value="1"/>
</dbReference>
<dbReference type="InterPro" id="IPR023772">
    <property type="entry name" value="DNA-bd_HTH_TetR-type_CS"/>
</dbReference>
<evidence type="ECO:0000256" key="1">
    <source>
        <dbReference type="ARBA" id="ARBA00022491"/>
    </source>
</evidence>
<dbReference type="AlphaFoldDB" id="A0A1C3N6A9"/>
<dbReference type="PRINTS" id="PR00455">
    <property type="entry name" value="HTHTETR"/>
</dbReference>
<dbReference type="InterPro" id="IPR001647">
    <property type="entry name" value="HTH_TetR"/>
</dbReference>
<dbReference type="PROSITE" id="PS01081">
    <property type="entry name" value="HTH_TETR_1"/>
    <property type="match status" value="1"/>
</dbReference>
<gene>
    <name evidence="7" type="ORF">GA0070620_3642</name>
</gene>
<dbReference type="InterPro" id="IPR009057">
    <property type="entry name" value="Homeodomain-like_sf"/>
</dbReference>
<reference evidence="8" key="1">
    <citation type="submission" date="2016-06" db="EMBL/GenBank/DDBJ databases">
        <authorList>
            <person name="Varghese N."/>
        </authorList>
    </citation>
    <scope>NUCLEOTIDE SEQUENCE [LARGE SCALE GENOMIC DNA]</scope>
    <source>
        <strain evidence="8">DSM 45344</strain>
    </source>
</reference>
<evidence type="ECO:0000313" key="8">
    <source>
        <dbReference type="Proteomes" id="UP000199393"/>
    </source>
</evidence>
<evidence type="ECO:0000256" key="5">
    <source>
        <dbReference type="PROSITE-ProRule" id="PRU00335"/>
    </source>
</evidence>
<dbReference type="InterPro" id="IPR039538">
    <property type="entry name" value="BetI_C"/>
</dbReference>
<sequence>MCVVPRVSEEHRAARRRQIVDAARRCFLREGFHRTSMQDVIAEAGLSVGAVYRYFPSKNDLIYAIAEQAIGGAGQVLGEVIRQDPPLPLLVSLDRVLAFVESQLADDGALRIAIQVWGEAQRDPTLATFVSETYSGFRSHFALLVRRAQAAGELPADADPEGTAAALFGLVPGWFTQRLLTGVPERATYLAGVRALLSATPRDA</sequence>
<feature type="DNA-binding region" description="H-T-H motif" evidence="5">
    <location>
        <begin position="36"/>
        <end position="55"/>
    </location>
</feature>
<dbReference type="SUPFAM" id="SSF48498">
    <property type="entry name" value="Tetracyclin repressor-like, C-terminal domain"/>
    <property type="match status" value="1"/>
</dbReference>
<keyword evidence="4" id="KW-0804">Transcription</keyword>
<dbReference type="Gene3D" id="1.10.357.10">
    <property type="entry name" value="Tetracycline Repressor, domain 2"/>
    <property type="match status" value="1"/>
</dbReference>
<feature type="domain" description="HTH tetR-type" evidence="6">
    <location>
        <begin position="13"/>
        <end position="73"/>
    </location>
</feature>
<keyword evidence="3 5" id="KW-0238">DNA-binding</keyword>
<dbReference type="GO" id="GO:0000976">
    <property type="term" value="F:transcription cis-regulatory region binding"/>
    <property type="evidence" value="ECO:0007669"/>
    <property type="project" value="TreeGrafter"/>
</dbReference>
<dbReference type="PROSITE" id="PS50977">
    <property type="entry name" value="HTH_TETR_2"/>
    <property type="match status" value="1"/>
</dbReference>
<dbReference type="GO" id="GO:0003700">
    <property type="term" value="F:DNA-binding transcription factor activity"/>
    <property type="evidence" value="ECO:0007669"/>
    <property type="project" value="TreeGrafter"/>
</dbReference>
<dbReference type="FunFam" id="1.10.10.60:FF:000141">
    <property type="entry name" value="TetR family transcriptional regulator"/>
    <property type="match status" value="1"/>
</dbReference>
<accession>A0A1C3N6A9</accession>
<dbReference type="PANTHER" id="PTHR30055:SF229">
    <property type="entry name" value="HTH-TYPE TRANSCRIPTIONAL REPRESSOR RV1474C"/>
    <property type="match status" value="1"/>
</dbReference>
<dbReference type="STRING" id="307121.GA0070620_3642"/>
<evidence type="ECO:0000259" key="6">
    <source>
        <dbReference type="PROSITE" id="PS50977"/>
    </source>
</evidence>
<keyword evidence="2" id="KW-0805">Transcription regulation</keyword>
<proteinExistence type="predicted"/>
<dbReference type="InterPro" id="IPR050109">
    <property type="entry name" value="HTH-type_TetR-like_transc_reg"/>
</dbReference>
<dbReference type="OrthoDB" id="5242390at2"/>
<keyword evidence="1" id="KW-0678">Repressor</keyword>
<evidence type="ECO:0000256" key="2">
    <source>
        <dbReference type="ARBA" id="ARBA00023015"/>
    </source>
</evidence>
<dbReference type="EMBL" id="LT598496">
    <property type="protein sequence ID" value="SBV28110.1"/>
    <property type="molecule type" value="Genomic_DNA"/>
</dbReference>
<name>A0A1C3N6A9_9ACTN</name>
<dbReference type="Pfam" id="PF00440">
    <property type="entry name" value="TetR_N"/>
    <property type="match status" value="1"/>
</dbReference>
<dbReference type="Proteomes" id="UP000199393">
    <property type="component" value="Chromosome I"/>
</dbReference>
<dbReference type="SUPFAM" id="SSF46689">
    <property type="entry name" value="Homeodomain-like"/>
    <property type="match status" value="1"/>
</dbReference>
<organism evidence="7 8">
    <name type="scientific">Micromonospora krabiensis</name>
    <dbReference type="NCBI Taxonomy" id="307121"/>
    <lineage>
        <taxon>Bacteria</taxon>
        <taxon>Bacillati</taxon>
        <taxon>Actinomycetota</taxon>
        <taxon>Actinomycetes</taxon>
        <taxon>Micromonosporales</taxon>
        <taxon>Micromonosporaceae</taxon>
        <taxon>Micromonospora</taxon>
    </lineage>
</organism>